<proteinExistence type="predicted"/>
<feature type="region of interest" description="Disordered" evidence="1">
    <location>
        <begin position="26"/>
        <end position="67"/>
    </location>
</feature>
<keyword evidence="2" id="KW-0732">Signal</keyword>
<sequence length="178" mass="18780">MKKLLIAAVIGALSSTMMLAATDAAAQTSSTTAKKATPKKPAPKHRIIKRKANPAKEAKVDPIPEGSEHWNCAEGMQFDLKGDMARDQIVTVHWANKNYNLPRQTTTTGADRFHDAATGLDLVVIPTKAMLFSDKDSSRLADECKTTAMQQGAPAPTQANALNRNAAPAAGASAASGQ</sequence>
<dbReference type="AlphaFoldDB" id="A0A1A5X0V5"/>
<feature type="chain" id="PRO_5015053486" evidence="2">
    <location>
        <begin position="21"/>
        <end position="178"/>
    </location>
</feature>
<dbReference type="EMBL" id="QJJV01000002">
    <property type="protein sequence ID" value="PXX19580.1"/>
    <property type="molecule type" value="Genomic_DNA"/>
</dbReference>
<name>A0A1A5X0V5_9BURK</name>
<dbReference type="Proteomes" id="UP000183529">
    <property type="component" value="Unassembled WGS sequence"/>
</dbReference>
<organism evidence="4 5">
    <name type="scientific">Paraburkholderia tropica</name>
    <dbReference type="NCBI Taxonomy" id="92647"/>
    <lineage>
        <taxon>Bacteria</taxon>
        <taxon>Pseudomonadati</taxon>
        <taxon>Pseudomonadota</taxon>
        <taxon>Betaproteobacteria</taxon>
        <taxon>Burkholderiales</taxon>
        <taxon>Burkholderiaceae</taxon>
        <taxon>Paraburkholderia</taxon>
    </lineage>
</organism>
<dbReference type="RefSeq" id="WP_065065352.1">
    <property type="nucleotide sequence ID" value="NZ_CADFGN010000005.1"/>
</dbReference>
<evidence type="ECO:0000256" key="1">
    <source>
        <dbReference type="SAM" id="MobiDB-lite"/>
    </source>
</evidence>
<feature type="region of interest" description="Disordered" evidence="1">
    <location>
        <begin position="146"/>
        <end position="178"/>
    </location>
</feature>
<reference evidence="4 5" key="1">
    <citation type="submission" date="2016-10" db="EMBL/GenBank/DDBJ databases">
        <authorList>
            <person name="Varghese N."/>
            <person name="Submissions S."/>
        </authorList>
    </citation>
    <scope>NUCLEOTIDE SEQUENCE [LARGE SCALE GENOMIC DNA]</scope>
    <source>
        <strain evidence="4 5">LMG 22274</strain>
    </source>
</reference>
<feature type="compositionally biased region" description="Basic and acidic residues" evidence="1">
    <location>
        <begin position="54"/>
        <end position="67"/>
    </location>
</feature>
<keyword evidence="6" id="KW-1185">Reference proteome</keyword>
<dbReference type="EMBL" id="FNZM01000001">
    <property type="protein sequence ID" value="SEI79336.1"/>
    <property type="molecule type" value="Genomic_DNA"/>
</dbReference>
<dbReference type="Proteomes" id="UP000247515">
    <property type="component" value="Unassembled WGS sequence"/>
</dbReference>
<accession>A0A1A5X0V5</accession>
<feature type="compositionally biased region" description="Low complexity" evidence="1">
    <location>
        <begin position="26"/>
        <end position="35"/>
    </location>
</feature>
<gene>
    <name evidence="3" type="ORF">C7400_1024</name>
    <name evidence="4" type="ORF">SAMN05216550_1015</name>
</gene>
<comment type="caution">
    <text evidence="4">The sequence shown here is derived from an EMBL/GenBank/DDBJ whole genome shotgun (WGS) entry which is preliminary data.</text>
</comment>
<feature type="compositionally biased region" description="Basic residues" evidence="1">
    <location>
        <begin position="36"/>
        <end position="53"/>
    </location>
</feature>
<protein>
    <submittedName>
        <fullName evidence="4">Uncharacterized protein</fullName>
    </submittedName>
</protein>
<evidence type="ECO:0000313" key="5">
    <source>
        <dbReference type="Proteomes" id="UP000183529"/>
    </source>
</evidence>
<dbReference type="GeneID" id="61305220"/>
<reference evidence="3 6" key="2">
    <citation type="submission" date="2018-05" db="EMBL/GenBank/DDBJ databases">
        <title>Genomic Encyclopedia of Type Strains, Phase IV (KMG-V): Genome sequencing to study the core and pangenomes of soil and plant-associated prokaryotes.</title>
        <authorList>
            <person name="Whitman W."/>
        </authorList>
    </citation>
    <scope>NUCLEOTIDE SEQUENCE [LARGE SCALE GENOMIC DNA]</scope>
    <source>
        <strain evidence="3 6">SIr-6563</strain>
    </source>
</reference>
<evidence type="ECO:0000313" key="3">
    <source>
        <dbReference type="EMBL" id="PXX19580.1"/>
    </source>
</evidence>
<evidence type="ECO:0000256" key="2">
    <source>
        <dbReference type="SAM" id="SignalP"/>
    </source>
</evidence>
<evidence type="ECO:0000313" key="4">
    <source>
        <dbReference type="EMBL" id="SEI79336.1"/>
    </source>
</evidence>
<feature type="compositionally biased region" description="Low complexity" evidence="1">
    <location>
        <begin position="159"/>
        <end position="178"/>
    </location>
</feature>
<evidence type="ECO:0000313" key="6">
    <source>
        <dbReference type="Proteomes" id="UP000247515"/>
    </source>
</evidence>
<feature type="signal peptide" evidence="2">
    <location>
        <begin position="1"/>
        <end position="20"/>
    </location>
</feature>
<dbReference type="OrthoDB" id="8943325at2"/>